<dbReference type="GO" id="GO:0004553">
    <property type="term" value="F:hydrolase activity, hydrolyzing O-glycosyl compounds"/>
    <property type="evidence" value="ECO:0007669"/>
    <property type="project" value="InterPro"/>
</dbReference>
<evidence type="ECO:0000256" key="1">
    <source>
        <dbReference type="SAM" id="MobiDB-lite"/>
    </source>
</evidence>
<comment type="caution">
    <text evidence="3">The sequence shown here is derived from an EMBL/GenBank/DDBJ whole genome shotgun (WGS) entry which is preliminary data.</text>
</comment>
<dbReference type="CDD" id="cd00413">
    <property type="entry name" value="Glyco_hydrolase_16"/>
    <property type="match status" value="1"/>
</dbReference>
<feature type="domain" description="GH16" evidence="2">
    <location>
        <begin position="90"/>
        <end position="395"/>
    </location>
</feature>
<reference evidence="3 4" key="1">
    <citation type="submission" date="2016-06" db="EMBL/GenBank/DDBJ databases">
        <authorList>
            <person name="Kjaerup R.B."/>
            <person name="Dalgaard T.S."/>
            <person name="Juul-Madsen H.R."/>
        </authorList>
    </citation>
    <scope>NUCLEOTIDE SEQUENCE [LARGE SCALE GENOMIC DNA]</scope>
    <source>
        <strain evidence="3 4">Pb300</strain>
    </source>
</reference>
<name>A0A1D2JI55_PARBR</name>
<evidence type="ECO:0000313" key="4">
    <source>
        <dbReference type="Proteomes" id="UP000242814"/>
    </source>
</evidence>
<proteinExistence type="predicted"/>
<feature type="region of interest" description="Disordered" evidence="1">
    <location>
        <begin position="435"/>
        <end position="457"/>
    </location>
</feature>
<organism evidence="3 4">
    <name type="scientific">Paracoccidioides brasiliensis</name>
    <dbReference type="NCBI Taxonomy" id="121759"/>
    <lineage>
        <taxon>Eukaryota</taxon>
        <taxon>Fungi</taxon>
        <taxon>Dikarya</taxon>
        <taxon>Ascomycota</taxon>
        <taxon>Pezizomycotina</taxon>
        <taxon>Eurotiomycetes</taxon>
        <taxon>Eurotiomycetidae</taxon>
        <taxon>Onygenales</taxon>
        <taxon>Ajellomycetaceae</taxon>
        <taxon>Paracoccidioides</taxon>
    </lineage>
</organism>
<dbReference type="Gene3D" id="2.60.120.200">
    <property type="match status" value="1"/>
</dbReference>
<accession>A0A1D2JI55</accession>
<dbReference type="SUPFAM" id="SSF49899">
    <property type="entry name" value="Concanavalin A-like lectins/glucanases"/>
    <property type="match status" value="1"/>
</dbReference>
<evidence type="ECO:0000313" key="3">
    <source>
        <dbReference type="EMBL" id="ODH37348.1"/>
    </source>
</evidence>
<dbReference type="Proteomes" id="UP000242814">
    <property type="component" value="Unassembled WGS sequence"/>
</dbReference>
<dbReference type="AlphaFoldDB" id="A0A1D2JI55"/>
<dbReference type="InterPro" id="IPR000757">
    <property type="entry name" value="Beta-glucanase-like"/>
</dbReference>
<evidence type="ECO:0000259" key="2">
    <source>
        <dbReference type="PROSITE" id="PS51762"/>
    </source>
</evidence>
<dbReference type="PROSITE" id="PS51762">
    <property type="entry name" value="GH16_2"/>
    <property type="match status" value="1"/>
</dbReference>
<dbReference type="PANTHER" id="PTHR38121:SF4">
    <property type="entry name" value="GH16 DOMAIN-CONTAINING PROTEIN-RELATED"/>
    <property type="match status" value="1"/>
</dbReference>
<feature type="region of interest" description="Disordered" evidence="1">
    <location>
        <begin position="208"/>
        <end position="246"/>
    </location>
</feature>
<feature type="compositionally biased region" description="Basic and acidic residues" evidence="1">
    <location>
        <begin position="235"/>
        <end position="246"/>
    </location>
</feature>
<gene>
    <name evidence="3" type="ORF">ACO22_02623</name>
</gene>
<dbReference type="EMBL" id="LZYO01000084">
    <property type="protein sequence ID" value="ODH37348.1"/>
    <property type="molecule type" value="Genomic_DNA"/>
</dbReference>
<dbReference type="InterPro" id="IPR013320">
    <property type="entry name" value="ConA-like_dom_sf"/>
</dbReference>
<dbReference type="PANTHER" id="PTHR38121">
    <property type="entry name" value="GH16 DOMAIN-CONTAINING PROTEIN"/>
    <property type="match status" value="1"/>
</dbReference>
<dbReference type="GO" id="GO:0005975">
    <property type="term" value="P:carbohydrate metabolic process"/>
    <property type="evidence" value="ECO:0007669"/>
    <property type="project" value="InterPro"/>
</dbReference>
<protein>
    <recommendedName>
        <fullName evidence="2">GH16 domain-containing protein</fullName>
    </recommendedName>
</protein>
<sequence length="490" mass="56343">MISEASHRQTYIHIHVVDTCMKYLSCFALFAFVCLGAAARGGASGKSTRDESDYSDNPLDRCECYVVSGPEPGYFQNYRFYDFRSVSPEKTWSANSKSPKPVQNIPSNSNKESRIHLEETGFLDDWEIQDWNRDGSLLYPIPIRNYYENVFVLEDTTNKSTDSTYLALRTQRLENHTSTAEIETYIYNIFRCSLRVRLRLHAGRHGRLEDVDDDEDGDGDGDWDGDRDEDEDDLGVDKDTIPSSDRNRSKIFPVNFRLRPPPKGAVAGIFTYYSRTVESDIEILTSDPSTQVRYANQPDWDPITDLEIPGASTIAQLPIPWTTWATHRLDWFPNMSRWYLNNDLQDEKDYHVPDKPSMLALNLWSDGGEWSGNMTIGSTVLMGIEWIEVAYNTSNTDELPELNRSRFMGHVRSSGRNHPRPILDESIMAKSMHHWEKPKKHGLKKEDFKDDSEESDYGDEKHLHCLVGCRIDDVETVGKPEILWDYSQPH</sequence>
<dbReference type="VEuPathDB" id="FungiDB:PABG_00905"/>
<feature type="compositionally biased region" description="Acidic residues" evidence="1">
    <location>
        <begin position="210"/>
        <end position="234"/>
    </location>
</feature>
<dbReference type="VEuPathDB" id="FungiDB:PADG_03375"/>